<reference evidence="5 6" key="1">
    <citation type="submission" date="2015-08" db="EMBL/GenBank/DDBJ databases">
        <title>Whole genome sequence of Flavobacterium akiainvivens IK-1T, from decaying Wikstroemia oahuensis, an endemic Hawaiian shrub.</title>
        <authorList>
            <person name="Wan X."/>
            <person name="Hou S."/>
            <person name="Saito J."/>
            <person name="Donachie S."/>
        </authorList>
    </citation>
    <scope>NUCLEOTIDE SEQUENCE [LARGE SCALE GENOMIC DNA]</scope>
    <source>
        <strain evidence="5 6">IK-1</strain>
    </source>
</reference>
<evidence type="ECO:0000256" key="1">
    <source>
        <dbReference type="ARBA" id="ARBA00023015"/>
    </source>
</evidence>
<dbReference type="SUPFAM" id="SSF46689">
    <property type="entry name" value="Homeodomain-like"/>
    <property type="match status" value="2"/>
</dbReference>
<dbReference type="SMART" id="SM00342">
    <property type="entry name" value="HTH_ARAC"/>
    <property type="match status" value="1"/>
</dbReference>
<dbReference type="GO" id="GO:0043565">
    <property type="term" value="F:sequence-specific DNA binding"/>
    <property type="evidence" value="ECO:0007669"/>
    <property type="project" value="InterPro"/>
</dbReference>
<feature type="domain" description="HTH araC/xylS-type" evidence="4">
    <location>
        <begin position="197"/>
        <end position="295"/>
    </location>
</feature>
<dbReference type="InterPro" id="IPR018062">
    <property type="entry name" value="HTH_AraC-typ_CS"/>
</dbReference>
<dbReference type="GO" id="GO:0003700">
    <property type="term" value="F:DNA-binding transcription factor activity"/>
    <property type="evidence" value="ECO:0007669"/>
    <property type="project" value="InterPro"/>
</dbReference>
<dbReference type="InterPro" id="IPR018060">
    <property type="entry name" value="HTH_AraC"/>
</dbReference>
<dbReference type="CDD" id="cd06986">
    <property type="entry name" value="cupin_MmsR-like_N"/>
    <property type="match status" value="1"/>
</dbReference>
<dbReference type="PROSITE" id="PS01124">
    <property type="entry name" value="HTH_ARAC_FAMILY_2"/>
    <property type="match status" value="1"/>
</dbReference>
<evidence type="ECO:0000313" key="5">
    <source>
        <dbReference type="EMBL" id="KOS05585.1"/>
    </source>
</evidence>
<dbReference type="Pfam" id="PF02311">
    <property type="entry name" value="AraC_binding"/>
    <property type="match status" value="1"/>
</dbReference>
<dbReference type="Gene3D" id="2.60.120.280">
    <property type="entry name" value="Regulatory protein AraC"/>
    <property type="match status" value="1"/>
</dbReference>
<accession>A0A0M8M9V9</accession>
<evidence type="ECO:0000256" key="2">
    <source>
        <dbReference type="ARBA" id="ARBA00023125"/>
    </source>
</evidence>
<dbReference type="InterPro" id="IPR037923">
    <property type="entry name" value="HTH-like"/>
</dbReference>
<dbReference type="PANTHER" id="PTHR43280">
    <property type="entry name" value="ARAC-FAMILY TRANSCRIPTIONAL REGULATOR"/>
    <property type="match status" value="1"/>
</dbReference>
<dbReference type="InterPro" id="IPR003313">
    <property type="entry name" value="AraC-bd"/>
</dbReference>
<dbReference type="EMBL" id="LIYD01000005">
    <property type="protein sequence ID" value="KOS05585.1"/>
    <property type="molecule type" value="Genomic_DNA"/>
</dbReference>
<protein>
    <recommendedName>
        <fullName evidence="4">HTH araC/xylS-type domain-containing protein</fullName>
    </recommendedName>
</protein>
<keyword evidence="3" id="KW-0804">Transcription</keyword>
<dbReference type="OrthoDB" id="9813413at2"/>
<comment type="caution">
    <text evidence="5">The sequence shown here is derived from an EMBL/GenBank/DDBJ whole genome shotgun (WGS) entry which is preliminary data.</text>
</comment>
<dbReference type="PANTHER" id="PTHR43280:SF30">
    <property type="entry name" value="MMSAB OPERON REGULATORY PROTEIN"/>
    <property type="match status" value="1"/>
</dbReference>
<dbReference type="Gene3D" id="1.10.10.60">
    <property type="entry name" value="Homeodomain-like"/>
    <property type="match status" value="2"/>
</dbReference>
<evidence type="ECO:0000313" key="6">
    <source>
        <dbReference type="Proteomes" id="UP000037755"/>
    </source>
</evidence>
<dbReference type="InterPro" id="IPR009057">
    <property type="entry name" value="Homeodomain-like_sf"/>
</dbReference>
<keyword evidence="6" id="KW-1185">Reference proteome</keyword>
<sequence length="300" mass="34326">MLLQNPTGKQEAFGGKKAIAVPQSVIENQCVKDPIISNLYITNIGYYDQAHNHYCQRGQGTGQHILIYCTRGKGEVTIPGNKYVIEEGTVLLIPENTPHAYCADPQNPWTIFWIHFKGNNSADVVSRFKKRHGIKAPISSGARCVELFDEIYGQLERGYSIDNLINVNMCLWHFVSSFLYNEPKLAVEAHENKTKTEFAIDYFTRNLNRTISLGEVARAVHLSPSHFSTLFKGKTGFSPIEYFNQLKMQKACQYLHFTELRIKDISRELGIADYYYFSRLFTKTMGISPFAYRKQKLNTQ</sequence>
<keyword evidence="2" id="KW-0238">DNA-binding</keyword>
<dbReference type="PATRIC" id="fig|1202724.3.peg.1183"/>
<dbReference type="Pfam" id="PF12833">
    <property type="entry name" value="HTH_18"/>
    <property type="match status" value="1"/>
</dbReference>
<dbReference type="AlphaFoldDB" id="A0A0M8M9V9"/>
<name>A0A0M8M9V9_9FLAO</name>
<organism evidence="5 6">
    <name type="scientific">Flavobacterium akiainvivens</name>
    <dbReference type="NCBI Taxonomy" id="1202724"/>
    <lineage>
        <taxon>Bacteria</taxon>
        <taxon>Pseudomonadati</taxon>
        <taxon>Bacteroidota</taxon>
        <taxon>Flavobacteriia</taxon>
        <taxon>Flavobacteriales</taxon>
        <taxon>Flavobacteriaceae</taxon>
        <taxon>Flavobacterium</taxon>
    </lineage>
</organism>
<keyword evidence="1" id="KW-0805">Transcription regulation</keyword>
<dbReference type="Proteomes" id="UP000037755">
    <property type="component" value="Unassembled WGS sequence"/>
</dbReference>
<dbReference type="SUPFAM" id="SSF51215">
    <property type="entry name" value="Regulatory protein AraC"/>
    <property type="match status" value="1"/>
</dbReference>
<gene>
    <name evidence="5" type="ORF">AM493_05715</name>
</gene>
<dbReference type="STRING" id="1202724.AM493_05715"/>
<proteinExistence type="predicted"/>
<evidence type="ECO:0000259" key="4">
    <source>
        <dbReference type="PROSITE" id="PS01124"/>
    </source>
</evidence>
<evidence type="ECO:0000256" key="3">
    <source>
        <dbReference type="ARBA" id="ARBA00023163"/>
    </source>
</evidence>
<dbReference type="PROSITE" id="PS00041">
    <property type="entry name" value="HTH_ARAC_FAMILY_1"/>
    <property type="match status" value="1"/>
</dbReference>